<evidence type="ECO:0000256" key="2">
    <source>
        <dbReference type="ARBA" id="ARBA00022801"/>
    </source>
</evidence>
<evidence type="ECO:0000259" key="3">
    <source>
        <dbReference type="Pfam" id="PF13622"/>
    </source>
</evidence>
<evidence type="ECO:0000313" key="5">
    <source>
        <dbReference type="EMBL" id="CAJ1587291.1"/>
    </source>
</evidence>
<dbReference type="PANTHER" id="PTHR11066:SF34">
    <property type="entry name" value="ACYL-COENZYME A THIOESTERASE 8"/>
    <property type="match status" value="1"/>
</dbReference>
<dbReference type="EMBL" id="OY726395">
    <property type="protein sequence ID" value="CAJ1587291.1"/>
    <property type="molecule type" value="Genomic_DNA"/>
</dbReference>
<dbReference type="RefSeq" id="WP_316513054.1">
    <property type="nucleotide sequence ID" value="NZ_OY726395.1"/>
</dbReference>
<dbReference type="Proteomes" id="UP001190466">
    <property type="component" value="Chromosome"/>
</dbReference>
<dbReference type="Gene3D" id="2.40.160.210">
    <property type="entry name" value="Acyl-CoA thioesterase, double hotdog domain"/>
    <property type="match status" value="1"/>
</dbReference>
<dbReference type="SUPFAM" id="SSF54637">
    <property type="entry name" value="Thioesterase/thiol ester dehydrase-isomerase"/>
    <property type="match status" value="2"/>
</dbReference>
<accession>A0ABN9P8W4</accession>
<comment type="similarity">
    <text evidence="1">Belongs to the C/M/P thioester hydrolase family.</text>
</comment>
<dbReference type="InterPro" id="IPR003703">
    <property type="entry name" value="Acyl_CoA_thio"/>
</dbReference>
<sequence>MSHTAAVTDTDTFTGALLGSGSALESRVLEVLGDIESALRLERIGPDRFRAGSEADRFGSIFGGQLLAQAHLAAAATVEGQTLNSLHAYFTRPGALDEPVEIVVSRTRDGRALSTRHVELVQSRGTVLTAVASFHDNPDAPEQPAAPPQAPAPLELPLLQHWASRAPAEAQDMAQTWIEVPPPLEMRIGEAPNFLGGQPARGPRAHWMRLPRSVGDDPALHHAMITYASDYLLVDMAFREYPEPIDWTQNIGVSLDHAIWLHRPARFDQWHLYTQESVTMRGHRALVRGSIVDAAGALVASVAQEVMIRPHPAPSR</sequence>
<dbReference type="Pfam" id="PF13622">
    <property type="entry name" value="4HBT_3"/>
    <property type="match status" value="1"/>
</dbReference>
<evidence type="ECO:0000259" key="4">
    <source>
        <dbReference type="Pfam" id="PF20789"/>
    </source>
</evidence>
<evidence type="ECO:0000313" key="6">
    <source>
        <dbReference type="Proteomes" id="UP001190466"/>
    </source>
</evidence>
<organism evidence="5 6">
    <name type="scientific">[Mycobacterium] wendilense</name>
    <dbReference type="NCBI Taxonomy" id="3064284"/>
    <lineage>
        <taxon>Bacteria</taxon>
        <taxon>Bacillati</taxon>
        <taxon>Actinomycetota</taxon>
        <taxon>Actinomycetes</taxon>
        <taxon>Mycobacteriales</taxon>
        <taxon>Mycobacteriaceae</taxon>
        <taxon>Mycolicibacter</taxon>
    </lineage>
</organism>
<name>A0ABN9P8W4_9MYCO</name>
<feature type="domain" description="Acyl-CoA thioesterase-like N-terminal HotDog" evidence="3">
    <location>
        <begin position="58"/>
        <end position="135"/>
    </location>
</feature>
<dbReference type="InterPro" id="IPR042171">
    <property type="entry name" value="Acyl-CoA_hotdog"/>
</dbReference>
<dbReference type="CDD" id="cd03444">
    <property type="entry name" value="Thioesterase_II_repeat1"/>
    <property type="match status" value="1"/>
</dbReference>
<dbReference type="InterPro" id="IPR049450">
    <property type="entry name" value="ACOT8-like_C"/>
</dbReference>
<evidence type="ECO:0000256" key="1">
    <source>
        <dbReference type="ARBA" id="ARBA00006538"/>
    </source>
</evidence>
<keyword evidence="6" id="KW-1185">Reference proteome</keyword>
<proteinExistence type="inferred from homology"/>
<dbReference type="Pfam" id="PF20789">
    <property type="entry name" value="4HBT_3C"/>
    <property type="match status" value="1"/>
</dbReference>
<dbReference type="InterPro" id="IPR049449">
    <property type="entry name" value="TesB_ACOT8-like_N"/>
</dbReference>
<protein>
    <submittedName>
        <fullName evidence="5">Thioesterase family protein</fullName>
    </submittedName>
</protein>
<keyword evidence="2" id="KW-0378">Hydrolase</keyword>
<feature type="domain" description="Acyl-CoA thioesterase-like C-terminal" evidence="4">
    <location>
        <begin position="169"/>
        <end position="308"/>
    </location>
</feature>
<dbReference type="InterPro" id="IPR029069">
    <property type="entry name" value="HotDog_dom_sf"/>
</dbReference>
<reference evidence="5 6" key="1">
    <citation type="submission" date="2023-08" db="EMBL/GenBank/DDBJ databases">
        <authorList>
            <person name="Folkvardsen B D."/>
            <person name="Norman A."/>
        </authorList>
    </citation>
    <scope>NUCLEOTIDE SEQUENCE [LARGE SCALE GENOMIC DNA]</scope>
    <source>
        <strain evidence="5 6">Mu0050</strain>
    </source>
</reference>
<gene>
    <name evidence="5" type="ORF">MU0050_004717</name>
</gene>
<dbReference type="PANTHER" id="PTHR11066">
    <property type="entry name" value="ACYL-COA THIOESTERASE"/>
    <property type="match status" value="1"/>
</dbReference>